<accession>A0ABR4WPR5</accession>
<keyword evidence="4 7" id="KW-0812">Transmembrane</keyword>
<reference evidence="8 9" key="1">
    <citation type="submission" date="2014-06" db="EMBL/GenBank/DDBJ databases">
        <title>Draft genome sequence of an extremely salt tolerant bacteria Halomonas salina/CIFRI 1.</title>
        <authorList>
            <person name="Behera B.D."/>
            <person name="Meena D.K."/>
            <person name="Das P."/>
            <person name="Maharana J."/>
            <person name="Paria P."/>
            <person name="Sharma A.P."/>
            <person name="Shamsudheen K.V."/>
            <person name="Rijit J."/>
            <person name="Dixit V."/>
            <person name="Verma A."/>
            <person name="Scaria V."/>
            <person name="Sivasubbu S."/>
        </authorList>
    </citation>
    <scope>NUCLEOTIDE SEQUENCE [LARGE SCALE GENOMIC DNA]</scope>
    <source>
        <strain evidence="8 9">CIFRI 1</strain>
    </source>
</reference>
<feature type="transmembrane region" description="Helical" evidence="7">
    <location>
        <begin position="79"/>
        <end position="100"/>
    </location>
</feature>
<organism evidence="8 9">
    <name type="scientific">Halomonas salina</name>
    <dbReference type="NCBI Taxonomy" id="42565"/>
    <lineage>
        <taxon>Bacteria</taxon>
        <taxon>Pseudomonadati</taxon>
        <taxon>Pseudomonadota</taxon>
        <taxon>Gammaproteobacteria</taxon>
        <taxon>Oceanospirillales</taxon>
        <taxon>Halomonadaceae</taxon>
        <taxon>Halomonas</taxon>
    </lineage>
</organism>
<dbReference type="PANTHER" id="PTHR33452">
    <property type="entry name" value="OXIDOREDUCTASE CATD-RELATED"/>
    <property type="match status" value="1"/>
</dbReference>
<dbReference type="InterPro" id="IPR051907">
    <property type="entry name" value="DoxX-like_oxidoreductase"/>
</dbReference>
<dbReference type="PANTHER" id="PTHR33452:SF1">
    <property type="entry name" value="INNER MEMBRANE PROTEIN YPHA-RELATED"/>
    <property type="match status" value="1"/>
</dbReference>
<dbReference type="EMBL" id="JOKD01000083">
    <property type="protein sequence ID" value="KGE76712.1"/>
    <property type="molecule type" value="Genomic_DNA"/>
</dbReference>
<protein>
    <recommendedName>
        <fullName evidence="10">DoxX family protein</fullName>
    </recommendedName>
</protein>
<feature type="transmembrane region" description="Helical" evidence="7">
    <location>
        <begin position="13"/>
        <end position="32"/>
    </location>
</feature>
<evidence type="ECO:0000256" key="2">
    <source>
        <dbReference type="ARBA" id="ARBA00006679"/>
    </source>
</evidence>
<gene>
    <name evidence="8" type="ORF">FP66_15105</name>
</gene>
<keyword evidence="3" id="KW-1003">Cell membrane</keyword>
<keyword evidence="6 7" id="KW-0472">Membrane</keyword>
<evidence type="ECO:0000256" key="4">
    <source>
        <dbReference type="ARBA" id="ARBA00022692"/>
    </source>
</evidence>
<proteinExistence type="inferred from homology"/>
<keyword evidence="9" id="KW-1185">Reference proteome</keyword>
<evidence type="ECO:0000256" key="6">
    <source>
        <dbReference type="ARBA" id="ARBA00023136"/>
    </source>
</evidence>
<feature type="transmembrane region" description="Helical" evidence="7">
    <location>
        <begin position="52"/>
        <end position="72"/>
    </location>
</feature>
<evidence type="ECO:0000256" key="5">
    <source>
        <dbReference type="ARBA" id="ARBA00022989"/>
    </source>
</evidence>
<comment type="subcellular location">
    <subcellularLocation>
        <location evidence="1">Cell membrane</location>
        <topology evidence="1">Multi-pass membrane protein</topology>
    </subcellularLocation>
</comment>
<keyword evidence="5 7" id="KW-1133">Transmembrane helix</keyword>
<dbReference type="Proteomes" id="UP000029721">
    <property type="component" value="Unassembled WGS sequence"/>
</dbReference>
<evidence type="ECO:0000313" key="9">
    <source>
        <dbReference type="Proteomes" id="UP000029721"/>
    </source>
</evidence>
<sequence>MLNALHNDPLGKLLLRLAVGGLILFHGISKLLNPGSFDWIGGLLEGYGLPAVLAYGVLIGEVVAPVMAILGWQTRLAGLLMAGNMLVAVLLAHTGELFMLNDSGGWQLELQGMFFAGALALVFLGSGRMALRPD</sequence>
<name>A0ABR4WPR5_9GAMM</name>
<comment type="caution">
    <text evidence="8">The sequence shown here is derived from an EMBL/GenBank/DDBJ whole genome shotgun (WGS) entry which is preliminary data.</text>
</comment>
<evidence type="ECO:0000256" key="1">
    <source>
        <dbReference type="ARBA" id="ARBA00004651"/>
    </source>
</evidence>
<dbReference type="InterPro" id="IPR032808">
    <property type="entry name" value="DoxX"/>
</dbReference>
<dbReference type="RefSeq" id="WP_035599975.1">
    <property type="nucleotide sequence ID" value="NZ_JOKD01000083.1"/>
</dbReference>
<feature type="transmembrane region" description="Helical" evidence="7">
    <location>
        <begin position="112"/>
        <end position="131"/>
    </location>
</feature>
<evidence type="ECO:0000256" key="3">
    <source>
        <dbReference type="ARBA" id="ARBA00022475"/>
    </source>
</evidence>
<evidence type="ECO:0000256" key="7">
    <source>
        <dbReference type="SAM" id="Phobius"/>
    </source>
</evidence>
<comment type="similarity">
    <text evidence="2">Belongs to the DoxX family.</text>
</comment>
<evidence type="ECO:0008006" key="10">
    <source>
        <dbReference type="Google" id="ProtNLM"/>
    </source>
</evidence>
<evidence type="ECO:0000313" key="8">
    <source>
        <dbReference type="EMBL" id="KGE76712.1"/>
    </source>
</evidence>
<dbReference type="Pfam" id="PF07681">
    <property type="entry name" value="DoxX"/>
    <property type="match status" value="1"/>
</dbReference>